<dbReference type="Proteomes" id="UP000078343">
    <property type="component" value="Unassembled WGS sequence"/>
</dbReference>
<reference evidence="2 3" key="1">
    <citation type="submission" date="2016-04" db="EMBL/GenBank/DDBJ databases">
        <title>Draft genome of Fonsecaea erecta CBS 125763.</title>
        <authorList>
            <person name="Weiss V.A."/>
            <person name="Vicente V.A."/>
            <person name="Raittz R.T."/>
            <person name="Moreno L.F."/>
            <person name="De Souza E.M."/>
            <person name="Pedrosa F.O."/>
            <person name="Steffens M.B."/>
            <person name="Faoro H."/>
            <person name="Tadra-Sfeir M.Z."/>
            <person name="Najafzadeh M.J."/>
            <person name="Felipe M.S."/>
            <person name="Teixeira M."/>
            <person name="Sun J."/>
            <person name="Xi L."/>
            <person name="Gomes R."/>
            <person name="De Azevedo C.M."/>
            <person name="Salgado C.G."/>
            <person name="Da Silva M.B."/>
            <person name="Nascimento M.F."/>
            <person name="Queiroz-Telles F."/>
            <person name="Attili D.S."/>
            <person name="Gorbushina A."/>
        </authorList>
    </citation>
    <scope>NUCLEOTIDE SEQUENCE [LARGE SCALE GENOMIC DNA]</scope>
    <source>
        <strain evidence="2 3">CBS 125763</strain>
    </source>
</reference>
<accession>A0A178Z1Z6</accession>
<keyword evidence="3" id="KW-1185">Reference proteome</keyword>
<evidence type="ECO:0000313" key="2">
    <source>
        <dbReference type="EMBL" id="OAP53819.1"/>
    </source>
</evidence>
<gene>
    <name evidence="2" type="ORF">AYL99_11976</name>
</gene>
<feature type="region of interest" description="Disordered" evidence="1">
    <location>
        <begin position="18"/>
        <end position="81"/>
    </location>
</feature>
<evidence type="ECO:0000313" key="3">
    <source>
        <dbReference type="Proteomes" id="UP000078343"/>
    </source>
</evidence>
<dbReference type="RefSeq" id="XP_018687186.1">
    <property type="nucleotide sequence ID" value="XM_018843480.1"/>
</dbReference>
<organism evidence="2 3">
    <name type="scientific">Fonsecaea erecta</name>
    <dbReference type="NCBI Taxonomy" id="1367422"/>
    <lineage>
        <taxon>Eukaryota</taxon>
        <taxon>Fungi</taxon>
        <taxon>Dikarya</taxon>
        <taxon>Ascomycota</taxon>
        <taxon>Pezizomycotina</taxon>
        <taxon>Eurotiomycetes</taxon>
        <taxon>Chaetothyriomycetidae</taxon>
        <taxon>Chaetothyriales</taxon>
        <taxon>Herpotrichiellaceae</taxon>
        <taxon>Fonsecaea</taxon>
    </lineage>
</organism>
<proteinExistence type="predicted"/>
<name>A0A178Z1Z6_9EURO</name>
<evidence type="ECO:0000256" key="1">
    <source>
        <dbReference type="SAM" id="MobiDB-lite"/>
    </source>
</evidence>
<dbReference type="EMBL" id="LVYI01000020">
    <property type="protein sequence ID" value="OAP53819.1"/>
    <property type="molecule type" value="Genomic_DNA"/>
</dbReference>
<dbReference type="GeneID" id="30016143"/>
<dbReference type="AlphaFoldDB" id="A0A178Z1Z6"/>
<protein>
    <submittedName>
        <fullName evidence="2">Uncharacterized protein</fullName>
    </submittedName>
</protein>
<comment type="caution">
    <text evidence="2">The sequence shown here is derived from an EMBL/GenBank/DDBJ whole genome shotgun (WGS) entry which is preliminary data.</text>
</comment>
<feature type="compositionally biased region" description="Basic and acidic residues" evidence="1">
    <location>
        <begin position="71"/>
        <end position="81"/>
    </location>
</feature>
<sequence length="81" mass="8439">MDPVIVTDATAAAAAAAVSQELGPHQEASVDADLDAPESPVHVDVQQRSTDGLLARIDDQQVQPAANLGLDYREGDAPFSE</sequence>